<evidence type="ECO:0000313" key="3">
    <source>
        <dbReference type="Proteomes" id="UP000027135"/>
    </source>
</evidence>
<feature type="compositionally biased region" description="Basic and acidic residues" evidence="1">
    <location>
        <begin position="13"/>
        <end position="26"/>
    </location>
</feature>
<dbReference type="Gene3D" id="3.40.50.300">
    <property type="entry name" value="P-loop containing nucleotide triphosphate hydrolases"/>
    <property type="match status" value="1"/>
</dbReference>
<dbReference type="STRING" id="136037.A0A067QKJ8"/>
<reference evidence="2 3" key="1">
    <citation type="journal article" date="2014" name="Nat. Commun.">
        <title>Molecular traces of alternative social organization in a termite genome.</title>
        <authorList>
            <person name="Terrapon N."/>
            <person name="Li C."/>
            <person name="Robertson H.M."/>
            <person name="Ji L."/>
            <person name="Meng X."/>
            <person name="Booth W."/>
            <person name="Chen Z."/>
            <person name="Childers C.P."/>
            <person name="Glastad K.M."/>
            <person name="Gokhale K."/>
            <person name="Gowin J."/>
            <person name="Gronenberg W."/>
            <person name="Hermansen R.A."/>
            <person name="Hu H."/>
            <person name="Hunt B.G."/>
            <person name="Huylmans A.K."/>
            <person name="Khalil S.M."/>
            <person name="Mitchell R.D."/>
            <person name="Munoz-Torres M.C."/>
            <person name="Mustard J.A."/>
            <person name="Pan H."/>
            <person name="Reese J.T."/>
            <person name="Scharf M.E."/>
            <person name="Sun F."/>
            <person name="Vogel H."/>
            <person name="Xiao J."/>
            <person name="Yang W."/>
            <person name="Yang Z."/>
            <person name="Yang Z."/>
            <person name="Zhou J."/>
            <person name="Zhu J."/>
            <person name="Brent C.S."/>
            <person name="Elsik C.G."/>
            <person name="Goodisman M.A."/>
            <person name="Liberles D.A."/>
            <person name="Roe R.M."/>
            <person name="Vargo E.L."/>
            <person name="Vilcinskas A."/>
            <person name="Wang J."/>
            <person name="Bornberg-Bauer E."/>
            <person name="Korb J."/>
            <person name="Zhang G."/>
            <person name="Liebig J."/>
        </authorList>
    </citation>
    <scope>NUCLEOTIDE SEQUENCE [LARGE SCALE GENOMIC DNA]</scope>
    <source>
        <tissue evidence="2">Whole organism</tissue>
    </source>
</reference>
<accession>A0A067QKJ8</accession>
<dbReference type="InterPro" id="IPR027417">
    <property type="entry name" value="P-loop_NTPase"/>
</dbReference>
<organism evidence="2 3">
    <name type="scientific">Zootermopsis nevadensis</name>
    <name type="common">Dampwood termite</name>
    <dbReference type="NCBI Taxonomy" id="136037"/>
    <lineage>
        <taxon>Eukaryota</taxon>
        <taxon>Metazoa</taxon>
        <taxon>Ecdysozoa</taxon>
        <taxon>Arthropoda</taxon>
        <taxon>Hexapoda</taxon>
        <taxon>Insecta</taxon>
        <taxon>Pterygota</taxon>
        <taxon>Neoptera</taxon>
        <taxon>Polyneoptera</taxon>
        <taxon>Dictyoptera</taxon>
        <taxon>Blattodea</taxon>
        <taxon>Blattoidea</taxon>
        <taxon>Termitoidae</taxon>
        <taxon>Termopsidae</taxon>
        <taxon>Zootermopsis</taxon>
    </lineage>
</organism>
<evidence type="ECO:0000313" key="2">
    <source>
        <dbReference type="EMBL" id="KDR09628.1"/>
    </source>
</evidence>
<dbReference type="AlphaFoldDB" id="A0A067QKJ8"/>
<dbReference type="eggNOG" id="KOG0739">
    <property type="taxonomic scope" value="Eukaryota"/>
</dbReference>
<gene>
    <name evidence="2" type="ORF">L798_00421</name>
</gene>
<protein>
    <submittedName>
        <fullName evidence="2">Vacuolar protein sorting-associated protein 4A</fullName>
    </submittedName>
</protein>
<dbReference type="OMA" id="CVREANQ"/>
<feature type="region of interest" description="Disordered" evidence="1">
    <location>
        <begin position="1"/>
        <end position="26"/>
    </location>
</feature>
<feature type="region of interest" description="Disordered" evidence="1">
    <location>
        <begin position="76"/>
        <end position="95"/>
    </location>
</feature>
<evidence type="ECO:0000256" key="1">
    <source>
        <dbReference type="SAM" id="MobiDB-lite"/>
    </source>
</evidence>
<name>A0A067QKJ8_ZOONE</name>
<dbReference type="SUPFAM" id="SSF116846">
    <property type="entry name" value="MIT domain"/>
    <property type="match status" value="1"/>
</dbReference>
<sequence>MAEGTSTQKARRCVREANQEAKQKNHKETVKLYEDAAESYDLEEKYEAQRARPNQGIRTKFNVYWDIGKKWNAYITKGKGKKPPKAGESGSKNNYEKKLETELEKAIMVADVAGLEGAKKVPIKFPHVFTGKQKPWKGILLFGVRL</sequence>
<keyword evidence="3" id="KW-1185">Reference proteome</keyword>
<dbReference type="InterPro" id="IPR036181">
    <property type="entry name" value="MIT_dom_sf"/>
</dbReference>
<proteinExistence type="predicted"/>
<dbReference type="EMBL" id="KK853231">
    <property type="protein sequence ID" value="KDR09628.1"/>
    <property type="molecule type" value="Genomic_DNA"/>
</dbReference>
<dbReference type="InParanoid" id="A0A067QKJ8"/>
<dbReference type="Proteomes" id="UP000027135">
    <property type="component" value="Unassembled WGS sequence"/>
</dbReference>